<evidence type="ECO:0000313" key="2">
    <source>
        <dbReference type="Proteomes" id="UP000032748"/>
    </source>
</evidence>
<evidence type="ECO:0000313" key="1">
    <source>
        <dbReference type="EMBL" id="AKA24949.1"/>
    </source>
</evidence>
<proteinExistence type="predicted"/>
<reference evidence="1 2" key="1">
    <citation type="journal article" date="2015" name="Mol. Plant Microbe Interact.">
        <title>Comparative Genomic Analysis of Pseudomonas chlororaphis PCL1606 Reveals New Insight into Antifungal Compounds Involved in Biocontrol.</title>
        <authorList>
            <person name="Calderon C.E."/>
            <person name="Ramos C."/>
            <person name="de Vicente A."/>
            <person name="Cazorla F.M."/>
        </authorList>
    </citation>
    <scope>NUCLEOTIDE SEQUENCE [LARGE SCALE GENOMIC DNA]</scope>
    <source>
        <strain evidence="1 2">PCL1606</strain>
    </source>
</reference>
<dbReference type="KEGG" id="pcz:PCL1606_34980"/>
<dbReference type="AlphaFoldDB" id="A0A0D5Y1U3"/>
<accession>A0A0D5Y1U3</accession>
<protein>
    <submittedName>
        <fullName evidence="1">Uncharacterized protein</fullName>
    </submittedName>
</protein>
<sequence length="150" mass="16475">MNNTDLSRIILSDHSRIAAAISTGAAWEVWFQVEFLILLRAAHLGVAREVAYPPPNQGLHLDVLAGQGVKQYAIEVKVESATNAGNRLLAETRKDIEKIAKFTEPVEARWVVSLAYSDEAKRTLRGFTVENGGHAIYHEEGGIGCMIFSV</sequence>
<dbReference type="OrthoDB" id="764716at2"/>
<dbReference type="RefSeq" id="WP_045883697.1">
    <property type="nucleotide sequence ID" value="NZ_CP011110.1"/>
</dbReference>
<organism evidence="1 2">
    <name type="scientific">Pseudomonas chlororaphis</name>
    <dbReference type="NCBI Taxonomy" id="587753"/>
    <lineage>
        <taxon>Bacteria</taxon>
        <taxon>Pseudomonadati</taxon>
        <taxon>Pseudomonadota</taxon>
        <taxon>Gammaproteobacteria</taxon>
        <taxon>Pseudomonadales</taxon>
        <taxon>Pseudomonadaceae</taxon>
        <taxon>Pseudomonas</taxon>
    </lineage>
</organism>
<dbReference type="PATRIC" id="fig|587753.10.peg.3485"/>
<name>A0A0D5Y1U3_9PSED</name>
<dbReference type="Proteomes" id="UP000032748">
    <property type="component" value="Chromosome"/>
</dbReference>
<dbReference type="EMBL" id="CP011110">
    <property type="protein sequence ID" value="AKA24949.1"/>
    <property type="molecule type" value="Genomic_DNA"/>
</dbReference>
<gene>
    <name evidence="1" type="ORF">PCL1606_34980</name>
</gene>